<dbReference type="GO" id="GO:0005829">
    <property type="term" value="C:cytosol"/>
    <property type="evidence" value="ECO:0007669"/>
    <property type="project" value="TreeGrafter"/>
</dbReference>
<comment type="caution">
    <text evidence="3">The sequence shown here is derived from an EMBL/GenBank/DDBJ whole genome shotgun (WGS) entry which is preliminary data.</text>
</comment>
<dbReference type="EMBL" id="RDSM01000003">
    <property type="protein sequence ID" value="RXH54672.1"/>
    <property type="molecule type" value="Genomic_DNA"/>
</dbReference>
<evidence type="ECO:0000313" key="3">
    <source>
        <dbReference type="EMBL" id="RXH54672.1"/>
    </source>
</evidence>
<reference evidence="4" key="2">
    <citation type="submission" date="2019-02" db="EMBL/GenBank/DDBJ databases">
        <title>Granulicella sibirica sp. nov., a psychrotolerant acidobacterium isolated from an organic soil layer in forested tundra, West Siberia.</title>
        <authorList>
            <person name="Oshkin I.Y."/>
            <person name="Kulichevskaya I.S."/>
            <person name="Rijpstra W.I.C."/>
            <person name="Sinninghe Damste J.S."/>
            <person name="Rakitin A.L."/>
            <person name="Ravin N.V."/>
            <person name="Dedysh S.N."/>
        </authorList>
    </citation>
    <scope>NUCLEOTIDE SEQUENCE [LARGE SCALE GENOMIC DNA]</scope>
    <source>
        <strain evidence="4">AF10</strain>
    </source>
</reference>
<reference evidence="3 4" key="1">
    <citation type="submission" date="2018-11" db="EMBL/GenBank/DDBJ databases">
        <authorList>
            <person name="Mardanov A.V."/>
            <person name="Ravin N.V."/>
            <person name="Dedysh S.N."/>
        </authorList>
    </citation>
    <scope>NUCLEOTIDE SEQUENCE [LARGE SCALE GENOMIC DNA]</scope>
    <source>
        <strain evidence="3 4">AF10</strain>
    </source>
</reference>
<protein>
    <submittedName>
        <fullName evidence="3">Alpha-1,2-mannosidase</fullName>
    </submittedName>
</protein>
<sequence length="744" mass="82456">MNESTLPSLRLKRRSFLKSTGLAVAAAVTGSGGRDARASDHPRDPAALPSDLVSMVNILQGTDSTPVFSRGNTLPIAARPFGMAHWTLQSRAGNSWMFQPGERRIQGFRATHQLSPWLGDYGHAVFLPFSGNIKPEPGARASSFRPEESHLSPHSMRLRLLRYGIDAELIPTERCALLTASFSKADPGWLFDIPGDETALCQPDESSHSISFTSTKNQGGVPEGFATYYVLQFSEPWLKFELKALKGQSSGLVYFGGAARTIEVRVATSFISFEQARRNLTLELGTKSAETLRKEGATVWNELLGRIEINGGTLDQRRTFYSCLYRTLLFPRIWHEPAADGTMQHRSPYNGKVIPGMMFADHGYWDVYRAWYPLMTLLFPERLAEILQAWVNVYKEGGWLPQFPCPGYRACMTGSLIDSIFGDAAAKKLPGFDLATAYAGLKKHATERGNPDAGYGRRGLEEYLKYGFCPAGLVSQSAAETVDAAYGDFCIAQVALALGKRDDAEMFLKRSQNWRQLFDTKTGFLRGKTVAGQWLEPFDPITWGDPYVEGSAWQHRWDVPHDMDALFEGMGGKEKVVAALEQMVTMSSEFNVGSYGDEIHEMSEMAAVHFGQYAHSNQPVHHVLYLFAAAGRPDRTRFWVDKVMNELYTPDAFAGDEDTGSMAAWYIFSALGFYPLCPGKPEYTLGQAYFPSSTVHLGQGRSLHIEAAKPGQLTTKVLWNGRAVNASTLPHTELMAGGRLQFFS</sequence>
<organism evidence="3 4">
    <name type="scientific">Granulicella sibirica</name>
    <dbReference type="NCBI Taxonomy" id="2479048"/>
    <lineage>
        <taxon>Bacteria</taxon>
        <taxon>Pseudomonadati</taxon>
        <taxon>Acidobacteriota</taxon>
        <taxon>Terriglobia</taxon>
        <taxon>Terriglobales</taxon>
        <taxon>Acidobacteriaceae</taxon>
        <taxon>Granulicella</taxon>
    </lineage>
</organism>
<gene>
    <name evidence="3" type="ORF">GRAN_3776</name>
</gene>
<dbReference type="PANTHER" id="PTHR12143:SF43">
    <property type="entry name" value="PUTATIVE-RELATED"/>
    <property type="match status" value="1"/>
</dbReference>
<proteinExistence type="predicted"/>
<dbReference type="Gene3D" id="1.20.1050.60">
    <property type="entry name" value="alpha-1,2-mannosidase"/>
    <property type="match status" value="1"/>
</dbReference>
<dbReference type="Gene3D" id="3.30.2080.10">
    <property type="entry name" value="GH92 mannosidase domain"/>
    <property type="match status" value="1"/>
</dbReference>
<dbReference type="GO" id="GO:0030246">
    <property type="term" value="F:carbohydrate binding"/>
    <property type="evidence" value="ECO:0007669"/>
    <property type="project" value="InterPro"/>
</dbReference>
<dbReference type="InterPro" id="IPR005887">
    <property type="entry name" value="GH92_a_mannosidase_put"/>
</dbReference>
<dbReference type="SUPFAM" id="SSF48208">
    <property type="entry name" value="Six-hairpin glycosidases"/>
    <property type="match status" value="1"/>
</dbReference>
<accession>A0A4Q0SW72</accession>
<dbReference type="InterPro" id="IPR014718">
    <property type="entry name" value="GH-type_carb-bd"/>
</dbReference>
<keyword evidence="4" id="KW-1185">Reference proteome</keyword>
<dbReference type="Gene3D" id="1.20.1610.10">
    <property type="entry name" value="alpha-1,2-mannosidases domains"/>
    <property type="match status" value="1"/>
</dbReference>
<dbReference type="Gene3D" id="2.70.98.10">
    <property type="match status" value="1"/>
</dbReference>
<feature type="domain" description="Glycosyl hydrolase family 92" evidence="1">
    <location>
        <begin position="275"/>
        <end position="742"/>
    </location>
</feature>
<dbReference type="GO" id="GO:0005975">
    <property type="term" value="P:carbohydrate metabolic process"/>
    <property type="evidence" value="ECO:0007669"/>
    <property type="project" value="InterPro"/>
</dbReference>
<dbReference type="GO" id="GO:0006516">
    <property type="term" value="P:glycoprotein catabolic process"/>
    <property type="evidence" value="ECO:0007669"/>
    <property type="project" value="TreeGrafter"/>
</dbReference>
<feature type="domain" description="Glycosyl hydrolase family 92 N-terminal" evidence="2">
    <location>
        <begin position="55"/>
        <end position="269"/>
    </location>
</feature>
<dbReference type="Pfam" id="PF17678">
    <property type="entry name" value="Glyco_hydro_92N"/>
    <property type="match status" value="1"/>
</dbReference>
<dbReference type="InterPro" id="IPR012939">
    <property type="entry name" value="Glyco_hydro_92"/>
</dbReference>
<dbReference type="Proteomes" id="UP000289437">
    <property type="component" value="Unassembled WGS sequence"/>
</dbReference>
<dbReference type="InterPro" id="IPR006311">
    <property type="entry name" value="TAT_signal"/>
</dbReference>
<name>A0A4Q0SW72_9BACT</name>
<dbReference type="InterPro" id="IPR041371">
    <property type="entry name" value="GH92_N"/>
</dbReference>
<dbReference type="GO" id="GO:0000224">
    <property type="term" value="F:peptide-N4-(N-acetyl-beta-glucosaminyl)asparagine amidase activity"/>
    <property type="evidence" value="ECO:0007669"/>
    <property type="project" value="TreeGrafter"/>
</dbReference>
<dbReference type="NCBIfam" id="TIGR01180">
    <property type="entry name" value="aman2_put"/>
    <property type="match status" value="1"/>
</dbReference>
<evidence type="ECO:0000313" key="4">
    <source>
        <dbReference type="Proteomes" id="UP000289437"/>
    </source>
</evidence>
<dbReference type="PROSITE" id="PS51318">
    <property type="entry name" value="TAT"/>
    <property type="match status" value="1"/>
</dbReference>
<dbReference type="InterPro" id="IPR008928">
    <property type="entry name" value="6-hairpin_glycosidase_sf"/>
</dbReference>
<evidence type="ECO:0000259" key="1">
    <source>
        <dbReference type="Pfam" id="PF07971"/>
    </source>
</evidence>
<dbReference type="InterPro" id="IPR050883">
    <property type="entry name" value="PNGase"/>
</dbReference>
<evidence type="ECO:0000259" key="2">
    <source>
        <dbReference type="Pfam" id="PF17678"/>
    </source>
</evidence>
<dbReference type="Pfam" id="PF07971">
    <property type="entry name" value="Glyco_hydro_92"/>
    <property type="match status" value="1"/>
</dbReference>
<dbReference type="AlphaFoldDB" id="A0A4Q0SW72"/>
<dbReference type="RefSeq" id="WP_128914425.1">
    <property type="nucleotide sequence ID" value="NZ_RDSM01000003.1"/>
</dbReference>
<dbReference type="PANTHER" id="PTHR12143">
    <property type="entry name" value="PEPTIDE N-GLYCANASE PNGASE -RELATED"/>
    <property type="match status" value="1"/>
</dbReference>
<dbReference type="OrthoDB" id="9804511at2"/>